<keyword evidence="4" id="KW-1185">Reference proteome</keyword>
<dbReference type="EMBL" id="JAGRRH010000017">
    <property type="protein sequence ID" value="KAG7352297.1"/>
    <property type="molecule type" value="Genomic_DNA"/>
</dbReference>
<gene>
    <name evidence="3" type="ORF">IV203_008345</name>
</gene>
<name>A0A9K3KZ84_9STRA</name>
<sequence>MTTTVIKRKTTNSSGNGANFRSTSFHSSTRSPKQLFLITPALVVGALCVAAYMFSETSLFPSPQPKQYKVPEGNRYPIENNVVLLLDLDEGSETLGPHRAKLLAGKNDCPNLGFWLRLEGDALETVLLEESGDSWEGTFSFPIAGKYEIAAYWKGCDHPSSDVKRIPILNINVTGRAAISERSAATTNDFATLFPKAAWISSKKFHNVPKVTPYVWHDASIPATDATLITTSNSTVSKQGATFADNGFFLFRKLSNYELVCWVGSQSAADSRNVFLEERRSIAAGQRPFKFHIYSSNNFLHPAEDWPENEQSRFRKCKHILVSIDQIKTPLTQQEYATQVTRFINHLLRAFPDDTFPIWMFTVNESPMNPTNCFPPYIARRTSDHPCNDVLKELFLGEKKVFPERVHFLDNTALSLPQLGENQEDVTAAIAMRIFVFVGKRVQEWRESGQEGKIDGLHRGGVVEPNFDLVPYMDWQ</sequence>
<feature type="region of interest" description="Disordered" evidence="1">
    <location>
        <begin position="1"/>
        <end position="27"/>
    </location>
</feature>
<keyword evidence="2" id="KW-0472">Membrane</keyword>
<comment type="caution">
    <text evidence="3">The sequence shown here is derived from an EMBL/GenBank/DDBJ whole genome shotgun (WGS) entry which is preliminary data.</text>
</comment>
<reference evidence="3" key="2">
    <citation type="submission" date="2021-04" db="EMBL/GenBank/DDBJ databases">
        <authorList>
            <person name="Podell S."/>
        </authorList>
    </citation>
    <scope>NUCLEOTIDE SEQUENCE</scope>
    <source>
        <strain evidence="3">Hildebrandi</strain>
    </source>
</reference>
<dbReference type="Proteomes" id="UP000693970">
    <property type="component" value="Unassembled WGS sequence"/>
</dbReference>
<proteinExistence type="predicted"/>
<keyword evidence="2" id="KW-1133">Transmembrane helix</keyword>
<reference evidence="3" key="1">
    <citation type="journal article" date="2021" name="Sci. Rep.">
        <title>Diploid genomic architecture of Nitzschia inconspicua, an elite biomass production diatom.</title>
        <authorList>
            <person name="Oliver A."/>
            <person name="Podell S."/>
            <person name="Pinowska A."/>
            <person name="Traller J.C."/>
            <person name="Smith S.R."/>
            <person name="McClure R."/>
            <person name="Beliaev A."/>
            <person name="Bohutskyi P."/>
            <person name="Hill E.A."/>
            <person name="Rabines A."/>
            <person name="Zheng H."/>
            <person name="Allen L.Z."/>
            <person name="Kuo A."/>
            <person name="Grigoriev I.V."/>
            <person name="Allen A.E."/>
            <person name="Hazlebeck D."/>
            <person name="Allen E.E."/>
        </authorList>
    </citation>
    <scope>NUCLEOTIDE SEQUENCE</scope>
    <source>
        <strain evidence="3">Hildebrandi</strain>
    </source>
</reference>
<protein>
    <submittedName>
        <fullName evidence="3">Uncharacterized protein</fullName>
    </submittedName>
</protein>
<feature type="compositionally biased region" description="Basic residues" evidence="1">
    <location>
        <begin position="1"/>
        <end position="10"/>
    </location>
</feature>
<dbReference type="AlphaFoldDB" id="A0A9K3KZ84"/>
<dbReference type="OrthoDB" id="45823at2759"/>
<keyword evidence="2" id="KW-0812">Transmembrane</keyword>
<evidence type="ECO:0000256" key="1">
    <source>
        <dbReference type="SAM" id="MobiDB-lite"/>
    </source>
</evidence>
<organism evidence="3 4">
    <name type="scientific">Nitzschia inconspicua</name>
    <dbReference type="NCBI Taxonomy" id="303405"/>
    <lineage>
        <taxon>Eukaryota</taxon>
        <taxon>Sar</taxon>
        <taxon>Stramenopiles</taxon>
        <taxon>Ochrophyta</taxon>
        <taxon>Bacillariophyta</taxon>
        <taxon>Bacillariophyceae</taxon>
        <taxon>Bacillariophycidae</taxon>
        <taxon>Bacillariales</taxon>
        <taxon>Bacillariaceae</taxon>
        <taxon>Nitzschia</taxon>
    </lineage>
</organism>
<evidence type="ECO:0000256" key="2">
    <source>
        <dbReference type="SAM" id="Phobius"/>
    </source>
</evidence>
<evidence type="ECO:0000313" key="3">
    <source>
        <dbReference type="EMBL" id="KAG7352297.1"/>
    </source>
</evidence>
<accession>A0A9K3KZ84</accession>
<evidence type="ECO:0000313" key="4">
    <source>
        <dbReference type="Proteomes" id="UP000693970"/>
    </source>
</evidence>
<feature type="transmembrane region" description="Helical" evidence="2">
    <location>
        <begin position="35"/>
        <end position="54"/>
    </location>
</feature>